<dbReference type="InterPro" id="IPR013320">
    <property type="entry name" value="ConA-like_dom_sf"/>
</dbReference>
<feature type="domain" description="GH16" evidence="3">
    <location>
        <begin position="1"/>
        <end position="123"/>
    </location>
</feature>
<name>A0A8H5GTJ4_9AGAR</name>
<dbReference type="Gene3D" id="2.60.120.200">
    <property type="match status" value="1"/>
</dbReference>
<dbReference type="SUPFAM" id="SSF49899">
    <property type="entry name" value="Concanavalin A-like lectins/glucanases"/>
    <property type="match status" value="1"/>
</dbReference>
<accession>A0A8H5GTJ4</accession>
<dbReference type="InterPro" id="IPR050546">
    <property type="entry name" value="Glycosyl_Hydrlase_16"/>
</dbReference>
<sequence length="123" mass="13635">MTSISKDTSRPALPSAIPPSGQIINPVQSARISTKRSASTKFGKVEVRAKIPKGDWQWPAIWMLPVDNKYGPWPLSGEIDIMEATLVRPLGTRSVPNRPRDLEAWRLAPGLPLPNSQVPIYRI</sequence>
<dbReference type="Pfam" id="PF26113">
    <property type="entry name" value="GH16_XgeA"/>
    <property type="match status" value="1"/>
</dbReference>
<dbReference type="GO" id="GO:0005975">
    <property type="term" value="P:carbohydrate metabolic process"/>
    <property type="evidence" value="ECO:0007669"/>
    <property type="project" value="InterPro"/>
</dbReference>
<dbReference type="EMBL" id="JAACJP010000049">
    <property type="protein sequence ID" value="KAF5370981.1"/>
    <property type="molecule type" value="Genomic_DNA"/>
</dbReference>
<reference evidence="4 7" key="1">
    <citation type="journal article" date="2020" name="ISME J.">
        <title>Uncovering the hidden diversity of litter-decomposition mechanisms in mushroom-forming fungi.</title>
        <authorList>
            <person name="Floudas D."/>
            <person name="Bentzer J."/>
            <person name="Ahren D."/>
            <person name="Johansson T."/>
            <person name="Persson P."/>
            <person name="Tunlid A."/>
        </authorList>
    </citation>
    <scope>NUCLEOTIDE SEQUENCE [LARGE SCALE GENOMIC DNA]</scope>
    <source>
        <strain evidence="4 7">CBS 661.87</strain>
    </source>
</reference>
<evidence type="ECO:0000313" key="6">
    <source>
        <dbReference type="EMBL" id="KAF5380145.1"/>
    </source>
</evidence>
<gene>
    <name evidence="5" type="ORF">D9615_005837</name>
    <name evidence="6" type="ORF">D9615_006309</name>
    <name evidence="4" type="ORF">D9615_010042</name>
</gene>
<feature type="region of interest" description="Disordered" evidence="2">
    <location>
        <begin position="1"/>
        <end position="23"/>
    </location>
</feature>
<dbReference type="PANTHER" id="PTHR10963:SF55">
    <property type="entry name" value="GLYCOSIDE HYDROLASE FAMILY 16 PROTEIN"/>
    <property type="match status" value="1"/>
</dbReference>
<dbReference type="InterPro" id="IPR000757">
    <property type="entry name" value="Beta-glucanase-like"/>
</dbReference>
<dbReference type="PANTHER" id="PTHR10963">
    <property type="entry name" value="GLYCOSYL HYDROLASE-RELATED"/>
    <property type="match status" value="1"/>
</dbReference>
<dbReference type="EMBL" id="JAACJP010000014">
    <property type="protein sequence ID" value="KAF5380145.1"/>
    <property type="molecule type" value="Genomic_DNA"/>
</dbReference>
<proteinExistence type="inferred from homology"/>
<comment type="similarity">
    <text evidence="1">Belongs to the glycosyl hydrolase 16 family.</text>
</comment>
<evidence type="ECO:0000256" key="1">
    <source>
        <dbReference type="ARBA" id="ARBA00006865"/>
    </source>
</evidence>
<evidence type="ECO:0000259" key="3">
    <source>
        <dbReference type="PROSITE" id="PS51762"/>
    </source>
</evidence>
<evidence type="ECO:0000256" key="2">
    <source>
        <dbReference type="SAM" id="MobiDB-lite"/>
    </source>
</evidence>
<dbReference type="AlphaFoldDB" id="A0A8H5GTJ4"/>
<evidence type="ECO:0000313" key="5">
    <source>
        <dbReference type="EMBL" id="KAF5379729.1"/>
    </source>
</evidence>
<dbReference type="EMBL" id="JAACJP010000015">
    <property type="protein sequence ID" value="KAF5379729.1"/>
    <property type="molecule type" value="Genomic_DNA"/>
</dbReference>
<dbReference type="GO" id="GO:0004553">
    <property type="term" value="F:hydrolase activity, hydrolyzing O-glycosyl compounds"/>
    <property type="evidence" value="ECO:0007669"/>
    <property type="project" value="InterPro"/>
</dbReference>
<dbReference type="OrthoDB" id="4781at2759"/>
<evidence type="ECO:0000313" key="4">
    <source>
        <dbReference type="EMBL" id="KAF5370981.1"/>
    </source>
</evidence>
<keyword evidence="7" id="KW-1185">Reference proteome</keyword>
<dbReference type="PROSITE" id="PS51762">
    <property type="entry name" value="GH16_2"/>
    <property type="match status" value="1"/>
</dbReference>
<organism evidence="4 7">
    <name type="scientific">Tricholomella constricta</name>
    <dbReference type="NCBI Taxonomy" id="117010"/>
    <lineage>
        <taxon>Eukaryota</taxon>
        <taxon>Fungi</taxon>
        <taxon>Dikarya</taxon>
        <taxon>Basidiomycota</taxon>
        <taxon>Agaricomycotina</taxon>
        <taxon>Agaricomycetes</taxon>
        <taxon>Agaricomycetidae</taxon>
        <taxon>Agaricales</taxon>
        <taxon>Tricholomatineae</taxon>
        <taxon>Lyophyllaceae</taxon>
        <taxon>Tricholomella</taxon>
    </lineage>
</organism>
<comment type="caution">
    <text evidence="4">The sequence shown here is derived from an EMBL/GenBank/DDBJ whole genome shotgun (WGS) entry which is preliminary data.</text>
</comment>
<evidence type="ECO:0000313" key="7">
    <source>
        <dbReference type="Proteomes" id="UP000565441"/>
    </source>
</evidence>
<dbReference type="Proteomes" id="UP000565441">
    <property type="component" value="Unassembled WGS sequence"/>
</dbReference>
<protein>
    <recommendedName>
        <fullName evidence="3">GH16 domain-containing protein</fullName>
    </recommendedName>
</protein>